<evidence type="ECO:0000256" key="1">
    <source>
        <dbReference type="SAM" id="MobiDB-lite"/>
    </source>
</evidence>
<accession>A0A0C5VCV3</accession>
<dbReference type="STRING" id="1445510.YC6258_05135"/>
<feature type="compositionally biased region" description="Polar residues" evidence="1">
    <location>
        <begin position="15"/>
        <end position="24"/>
    </location>
</feature>
<dbReference type="AlphaFoldDB" id="A0A0C5VCV3"/>
<sequence>MHQFTARLSDHVGTRNINGTRNEQISRTPFRLDLEIKAWHRLSNEWQN</sequence>
<gene>
    <name evidence="2" type="ORF">YC6258_05135</name>
</gene>
<dbReference type="EMBL" id="CP007142">
    <property type="protein sequence ID" value="AJQ97165.1"/>
    <property type="molecule type" value="Genomic_DNA"/>
</dbReference>
<protein>
    <submittedName>
        <fullName evidence="2">Uncharacterized protein</fullName>
    </submittedName>
</protein>
<dbReference type="Proteomes" id="UP000032266">
    <property type="component" value="Chromosome"/>
</dbReference>
<feature type="region of interest" description="Disordered" evidence="1">
    <location>
        <begin position="1"/>
        <end position="24"/>
    </location>
</feature>
<name>A0A0C5VCV3_9GAMM</name>
<evidence type="ECO:0000313" key="3">
    <source>
        <dbReference type="Proteomes" id="UP000032266"/>
    </source>
</evidence>
<dbReference type="HOGENOM" id="CLU_3153404_0_0_6"/>
<evidence type="ECO:0000313" key="2">
    <source>
        <dbReference type="EMBL" id="AJQ97165.1"/>
    </source>
</evidence>
<dbReference type="KEGG" id="gsn:YC6258_05135"/>
<proteinExistence type="predicted"/>
<reference evidence="2 3" key="1">
    <citation type="submission" date="2014-01" db="EMBL/GenBank/DDBJ databases">
        <title>Full genme sequencing of cellulolytic bacterium Gynuella sunshinyii YC6258T gen. nov., sp. nov.</title>
        <authorList>
            <person name="Khan H."/>
            <person name="Chung E.J."/>
            <person name="Chung Y.R."/>
        </authorList>
    </citation>
    <scope>NUCLEOTIDE SEQUENCE [LARGE SCALE GENOMIC DNA]</scope>
    <source>
        <strain evidence="2 3">YC6258</strain>
    </source>
</reference>
<organism evidence="2 3">
    <name type="scientific">Gynuella sunshinyii YC6258</name>
    <dbReference type="NCBI Taxonomy" id="1445510"/>
    <lineage>
        <taxon>Bacteria</taxon>
        <taxon>Pseudomonadati</taxon>
        <taxon>Pseudomonadota</taxon>
        <taxon>Gammaproteobacteria</taxon>
        <taxon>Oceanospirillales</taxon>
        <taxon>Saccharospirillaceae</taxon>
        <taxon>Gynuella</taxon>
    </lineage>
</organism>
<keyword evidence="3" id="KW-1185">Reference proteome</keyword>